<dbReference type="GO" id="GO:0008757">
    <property type="term" value="F:S-adenosylmethionine-dependent methyltransferase activity"/>
    <property type="evidence" value="ECO:0007669"/>
    <property type="project" value="InterPro"/>
</dbReference>
<sequence>MSDARSTVTDGRFVSFGSSVHNESELRICGDLRGKRVLELGLFGSVPNCVAMASQGARSIAIDPSSDSITRARQAASNAEVVVEFHEGELADLGFLMNAVIDMAVCVHHINFDSDIARLFRQVHRVLRPEAGFVFAVTHPMSAVFDGNDPTARRQYGSTTPTIGELTMALQRANFSIDVMHELTPLHQPRAVAPSTLVVRARKLGS</sequence>
<feature type="domain" description="Methyltransferase type 11" evidence="1">
    <location>
        <begin position="44"/>
        <end position="134"/>
    </location>
</feature>
<dbReference type="CDD" id="cd02440">
    <property type="entry name" value="AdoMet_MTases"/>
    <property type="match status" value="1"/>
</dbReference>
<evidence type="ECO:0000259" key="1">
    <source>
        <dbReference type="Pfam" id="PF08241"/>
    </source>
</evidence>
<dbReference type="InterPro" id="IPR013216">
    <property type="entry name" value="Methyltransf_11"/>
</dbReference>
<reference evidence="2" key="1">
    <citation type="submission" date="2020-05" db="EMBL/GenBank/DDBJ databases">
        <authorList>
            <person name="Chiriac C."/>
            <person name="Salcher M."/>
            <person name="Ghai R."/>
            <person name="Kavagutti S V."/>
        </authorList>
    </citation>
    <scope>NUCLEOTIDE SEQUENCE</scope>
</reference>
<dbReference type="Gene3D" id="3.40.50.150">
    <property type="entry name" value="Vaccinia Virus protein VP39"/>
    <property type="match status" value="1"/>
</dbReference>
<dbReference type="Pfam" id="PF08241">
    <property type="entry name" value="Methyltransf_11"/>
    <property type="match status" value="1"/>
</dbReference>
<dbReference type="EMBL" id="CAEZUL010000105">
    <property type="protein sequence ID" value="CAB4603521.1"/>
    <property type="molecule type" value="Genomic_DNA"/>
</dbReference>
<organism evidence="2">
    <name type="scientific">freshwater metagenome</name>
    <dbReference type="NCBI Taxonomy" id="449393"/>
    <lineage>
        <taxon>unclassified sequences</taxon>
        <taxon>metagenomes</taxon>
        <taxon>ecological metagenomes</taxon>
    </lineage>
</organism>
<name>A0A6J6GQH7_9ZZZZ</name>
<proteinExistence type="predicted"/>
<dbReference type="SUPFAM" id="SSF53335">
    <property type="entry name" value="S-adenosyl-L-methionine-dependent methyltransferases"/>
    <property type="match status" value="1"/>
</dbReference>
<dbReference type="AlphaFoldDB" id="A0A6J6GQH7"/>
<evidence type="ECO:0000313" key="2">
    <source>
        <dbReference type="EMBL" id="CAB4603521.1"/>
    </source>
</evidence>
<protein>
    <submittedName>
        <fullName evidence="2">Unannotated protein</fullName>
    </submittedName>
</protein>
<accession>A0A6J6GQH7</accession>
<gene>
    <name evidence="2" type="ORF">UFOPK1808_00938</name>
</gene>
<dbReference type="InterPro" id="IPR029063">
    <property type="entry name" value="SAM-dependent_MTases_sf"/>
</dbReference>